<dbReference type="Proteomes" id="UP000267249">
    <property type="component" value="Chromosome"/>
</dbReference>
<keyword evidence="1" id="KW-0472">Membrane</keyword>
<dbReference type="AlphaFoldDB" id="A0AAN1UUF2"/>
<feature type="transmembrane region" description="Helical" evidence="1">
    <location>
        <begin position="6"/>
        <end position="26"/>
    </location>
</feature>
<sequence length="73" mass="8291">MSKTLINLIFWGAIGAIAVWLGSVYYKMAMMPAETTQQGLDTIDTVQTEMNRITEQRQQAIDQYTNQYSSPNN</sequence>
<reference evidence="2 3" key="1">
    <citation type="journal article" date="2018" name="Sci. Rep.">
        <title>Genome Features and Biochemical Characteristics of a Robust, Fast Growing and Naturally Transformable Cyanobacterium Synechococcus elongatus PCC 11801 Isolated from India.</title>
        <authorList>
            <person name="Jaiswal D."/>
            <person name="Sengupta A."/>
            <person name="Sohoni S."/>
            <person name="Sengupta S."/>
            <person name="Phadnavis A.G."/>
            <person name="Pakrasi H.B."/>
            <person name="Wangikar P.P."/>
        </authorList>
    </citation>
    <scope>NUCLEOTIDE SEQUENCE [LARGE SCALE GENOMIC DNA]</scope>
    <source>
        <strain evidence="2 3">PCC 11801</strain>
    </source>
</reference>
<keyword evidence="1" id="KW-0812">Transmembrane</keyword>
<proteinExistence type="predicted"/>
<keyword evidence="1" id="KW-1133">Transmembrane helix</keyword>
<accession>A0AAN1UUF2</accession>
<gene>
    <name evidence="2" type="ORF">DOP62_07020</name>
</gene>
<protein>
    <submittedName>
        <fullName evidence="2">Uncharacterized protein</fullName>
    </submittedName>
</protein>
<dbReference type="RefSeq" id="WP_208672565.1">
    <property type="nucleotide sequence ID" value="NZ_CP030139.2"/>
</dbReference>
<evidence type="ECO:0000313" key="3">
    <source>
        <dbReference type="Proteomes" id="UP000267249"/>
    </source>
</evidence>
<dbReference type="EMBL" id="CP030139">
    <property type="protein sequence ID" value="AZB72499.1"/>
    <property type="molecule type" value="Genomic_DNA"/>
</dbReference>
<organism evidence="2 3">
    <name type="scientific">Synechococcus elongatus PCC 11801</name>
    <dbReference type="NCBI Taxonomy" id="2219813"/>
    <lineage>
        <taxon>Bacteria</taxon>
        <taxon>Bacillati</taxon>
        <taxon>Cyanobacteriota</taxon>
        <taxon>Cyanophyceae</taxon>
        <taxon>Synechococcales</taxon>
        <taxon>Synechococcaceae</taxon>
        <taxon>Synechococcus</taxon>
    </lineage>
</organism>
<name>A0AAN1UUF2_SYNEL</name>
<evidence type="ECO:0000256" key="1">
    <source>
        <dbReference type="SAM" id="Phobius"/>
    </source>
</evidence>
<evidence type="ECO:0000313" key="2">
    <source>
        <dbReference type="EMBL" id="AZB72499.1"/>
    </source>
</evidence>